<sequence length="277" mass="31649">MPSRTLKVTHPVESMLFGPFQFHAHSLMLLSFSSMWSWGSTYLSVSFPGMIKDYHQGMVAVGAEVEYVEPFEMFSADEFSVSVDEFKVRQGNSVFQVLHLIRAQGIVVARVKVRWKLLELDGDEALSATPGVIRPALLKKFLPEEIDPSRVERPLLAQLDNLKEHGQLCAEYEHDFTLFRHRCEVADQWAFFELPTLASESRESLIDALQEDPGELSSSLGLALKNIHMEWRCPFYLLEKGRVKTQAYRLQGKLYFAHHVFNLTRANTLAAIVIEEF</sequence>
<dbReference type="AlphaFoldDB" id="A0A1H5LMY9"/>
<comment type="caution">
    <text evidence="1">The sequence shown here is derived from an EMBL/GenBank/DDBJ whole genome shotgun (WGS) entry which is preliminary data.</text>
</comment>
<dbReference type="EMBL" id="FNUD01000002">
    <property type="protein sequence ID" value="SEE78369.1"/>
    <property type="molecule type" value="Genomic_DNA"/>
</dbReference>
<evidence type="ECO:0000313" key="1">
    <source>
        <dbReference type="EMBL" id="SEE78369.1"/>
    </source>
</evidence>
<dbReference type="RefSeq" id="WP_241486108.1">
    <property type="nucleotide sequence ID" value="NZ_FNUD01000002.1"/>
</dbReference>
<keyword evidence="2" id="KW-1185">Reference proteome</keyword>
<organism evidence="1 2">
    <name type="scientific">Pseudomonas deceptionensis</name>
    <dbReference type="NCBI Taxonomy" id="882211"/>
    <lineage>
        <taxon>Bacteria</taxon>
        <taxon>Pseudomonadati</taxon>
        <taxon>Pseudomonadota</taxon>
        <taxon>Gammaproteobacteria</taxon>
        <taxon>Pseudomonadales</taxon>
        <taxon>Pseudomonadaceae</taxon>
        <taxon>Pseudomonas</taxon>
    </lineage>
</organism>
<evidence type="ECO:0000313" key="2">
    <source>
        <dbReference type="Proteomes" id="UP000183613"/>
    </source>
</evidence>
<protein>
    <recommendedName>
        <fullName evidence="3">Thioesterase-like superfamily protein</fullName>
    </recommendedName>
</protein>
<reference evidence="1" key="1">
    <citation type="submission" date="2016-10" db="EMBL/GenBank/DDBJ databases">
        <authorList>
            <person name="Varghese N."/>
            <person name="Submissions S."/>
        </authorList>
    </citation>
    <scope>NUCLEOTIDE SEQUENCE [LARGE SCALE GENOMIC DNA]</scope>
    <source>
        <strain evidence="1">LMG 25555</strain>
    </source>
</reference>
<name>A0A1H5LMY9_PSEDM</name>
<gene>
    <name evidence="1" type="ORF">SAMN04489800_2166</name>
</gene>
<evidence type="ECO:0008006" key="3">
    <source>
        <dbReference type="Google" id="ProtNLM"/>
    </source>
</evidence>
<proteinExistence type="predicted"/>
<dbReference type="Proteomes" id="UP000183613">
    <property type="component" value="Unassembled WGS sequence"/>
</dbReference>
<accession>A0A1H5LMY9</accession>